<feature type="region of interest" description="Disordered" evidence="1">
    <location>
        <begin position="84"/>
        <end position="107"/>
    </location>
</feature>
<protein>
    <submittedName>
        <fullName evidence="2">Uncharacterized protein</fullName>
    </submittedName>
</protein>
<sequence length="174" mass="19596">STSANALIFAHLAIRNDTSVESDNCKYASVFEKLGVPVFTSNIIQDDSLNQDAEASAITMLQHFEYQQRLLPAIYACVEPETYEHKKLRKKEGRKSKKKKESAKKRKRDYVAFVTALNRDEIQPAVTEEAEARAERAEAELLAKLGLEDVSNDSPNGRKSKKPKKKKGGKKKEK</sequence>
<evidence type="ECO:0000313" key="2">
    <source>
        <dbReference type="EMBL" id="EJK61512.1"/>
    </source>
</evidence>
<keyword evidence="3" id="KW-1185">Reference proteome</keyword>
<feature type="compositionally biased region" description="Basic residues" evidence="1">
    <location>
        <begin position="158"/>
        <end position="174"/>
    </location>
</feature>
<reference evidence="2 3" key="1">
    <citation type="journal article" date="2012" name="Genome Biol.">
        <title>Genome and low-iron response of an oceanic diatom adapted to chronic iron limitation.</title>
        <authorList>
            <person name="Lommer M."/>
            <person name="Specht M."/>
            <person name="Roy A.S."/>
            <person name="Kraemer L."/>
            <person name="Andreson R."/>
            <person name="Gutowska M.A."/>
            <person name="Wolf J."/>
            <person name="Bergner S.V."/>
            <person name="Schilhabel M.B."/>
            <person name="Klostermeier U.C."/>
            <person name="Beiko R.G."/>
            <person name="Rosenstiel P."/>
            <person name="Hippler M."/>
            <person name="Laroche J."/>
        </authorList>
    </citation>
    <scope>NUCLEOTIDE SEQUENCE [LARGE SCALE GENOMIC DNA]</scope>
    <source>
        <strain evidence="2 3">CCMP1005</strain>
    </source>
</reference>
<feature type="compositionally biased region" description="Basic residues" evidence="1">
    <location>
        <begin position="86"/>
        <end position="107"/>
    </location>
</feature>
<name>K0ST83_THAOC</name>
<organism evidence="2 3">
    <name type="scientific">Thalassiosira oceanica</name>
    <name type="common">Marine diatom</name>
    <dbReference type="NCBI Taxonomy" id="159749"/>
    <lineage>
        <taxon>Eukaryota</taxon>
        <taxon>Sar</taxon>
        <taxon>Stramenopiles</taxon>
        <taxon>Ochrophyta</taxon>
        <taxon>Bacillariophyta</taxon>
        <taxon>Coscinodiscophyceae</taxon>
        <taxon>Thalassiosirophycidae</taxon>
        <taxon>Thalassiosirales</taxon>
        <taxon>Thalassiosiraceae</taxon>
        <taxon>Thalassiosira</taxon>
    </lineage>
</organism>
<dbReference type="OrthoDB" id="48247at2759"/>
<feature type="region of interest" description="Disordered" evidence="1">
    <location>
        <begin position="144"/>
        <end position="174"/>
    </location>
</feature>
<dbReference type="EMBL" id="AGNL01019883">
    <property type="protein sequence ID" value="EJK61512.1"/>
    <property type="molecule type" value="Genomic_DNA"/>
</dbReference>
<gene>
    <name evidence="2" type="ORF">THAOC_17986</name>
</gene>
<feature type="non-terminal residue" evidence="2">
    <location>
        <position position="1"/>
    </location>
</feature>
<proteinExistence type="predicted"/>
<comment type="caution">
    <text evidence="2">The sequence shown here is derived from an EMBL/GenBank/DDBJ whole genome shotgun (WGS) entry which is preliminary data.</text>
</comment>
<accession>K0ST83</accession>
<evidence type="ECO:0000313" key="3">
    <source>
        <dbReference type="Proteomes" id="UP000266841"/>
    </source>
</evidence>
<evidence type="ECO:0000256" key="1">
    <source>
        <dbReference type="SAM" id="MobiDB-lite"/>
    </source>
</evidence>
<dbReference type="Proteomes" id="UP000266841">
    <property type="component" value="Unassembled WGS sequence"/>
</dbReference>
<dbReference type="AlphaFoldDB" id="K0ST83"/>